<dbReference type="Pfam" id="PF08241">
    <property type="entry name" value="Methyltransf_11"/>
    <property type="match status" value="1"/>
</dbReference>
<sequence>MDVPRTVRAALADRPVEGAVCLEAGAGVGNATCGLLDAGAERVYAVTNDPEHARLVRDRLGTNQQSRASVLEADGRALPLPTDSVELVTAHGLFNLVAPAELEAIVAEVTRVASPGSHLVVDDYEPLPEDAEMRRLFALENAATEAADGRPAVTFYPADVLRRLFVGSGWTFDRRATLLDPVPWTESHVRAHVGVARRAAERIDGEVGTRLATAAERTGAEIGSESAGEMYSLAFRSSGGSSRTRRSEGDAAENASGRRDRR</sequence>
<dbReference type="STRING" id="553469.SAMN04487947_3396"/>
<dbReference type="Gene3D" id="3.40.50.150">
    <property type="entry name" value="Vaccinia Virus protein VP39"/>
    <property type="match status" value="1"/>
</dbReference>
<feature type="region of interest" description="Disordered" evidence="1">
    <location>
        <begin position="233"/>
        <end position="262"/>
    </location>
</feature>
<proteinExistence type="predicted"/>
<feature type="domain" description="Methyltransferase type 11" evidence="2">
    <location>
        <begin position="22"/>
        <end position="121"/>
    </location>
</feature>
<keyword evidence="3" id="KW-0489">Methyltransferase</keyword>
<dbReference type="Proteomes" id="UP000198531">
    <property type="component" value="Unassembled WGS sequence"/>
</dbReference>
<dbReference type="EMBL" id="FOYT01000003">
    <property type="protein sequence ID" value="SFR67188.1"/>
    <property type="molecule type" value="Genomic_DNA"/>
</dbReference>
<protein>
    <submittedName>
        <fullName evidence="3">Methyltransferase domain-containing protein</fullName>
    </submittedName>
</protein>
<dbReference type="InterPro" id="IPR029063">
    <property type="entry name" value="SAM-dependent_MTases_sf"/>
</dbReference>
<keyword evidence="3" id="KW-0808">Transferase</keyword>
<name>A0A1I6IKG4_9EURY</name>
<dbReference type="RefSeq" id="WP_089809939.1">
    <property type="nucleotide sequence ID" value="NZ_FOYT01000003.1"/>
</dbReference>
<dbReference type="GO" id="GO:0032259">
    <property type="term" value="P:methylation"/>
    <property type="evidence" value="ECO:0007669"/>
    <property type="project" value="UniProtKB-KW"/>
</dbReference>
<reference evidence="4" key="1">
    <citation type="submission" date="2016-10" db="EMBL/GenBank/DDBJ databases">
        <authorList>
            <person name="Varghese N."/>
            <person name="Submissions S."/>
        </authorList>
    </citation>
    <scope>NUCLEOTIDE SEQUENCE [LARGE SCALE GENOMIC DNA]</scope>
    <source>
        <strain evidence="4">CGMCC 1.7736</strain>
    </source>
</reference>
<gene>
    <name evidence="3" type="ORF">SAMN04487947_3396</name>
</gene>
<keyword evidence="4" id="KW-1185">Reference proteome</keyword>
<dbReference type="SUPFAM" id="SSF53335">
    <property type="entry name" value="S-adenosyl-L-methionine-dependent methyltransferases"/>
    <property type="match status" value="1"/>
</dbReference>
<evidence type="ECO:0000313" key="4">
    <source>
        <dbReference type="Proteomes" id="UP000198531"/>
    </source>
</evidence>
<organism evidence="3 4">
    <name type="scientific">Halogeometricum rufum</name>
    <dbReference type="NCBI Taxonomy" id="553469"/>
    <lineage>
        <taxon>Archaea</taxon>
        <taxon>Methanobacteriati</taxon>
        <taxon>Methanobacteriota</taxon>
        <taxon>Stenosarchaea group</taxon>
        <taxon>Halobacteria</taxon>
        <taxon>Halobacteriales</taxon>
        <taxon>Haloferacaceae</taxon>
        <taxon>Halogeometricum</taxon>
    </lineage>
</organism>
<dbReference type="CDD" id="cd02440">
    <property type="entry name" value="AdoMet_MTases"/>
    <property type="match status" value="1"/>
</dbReference>
<dbReference type="OrthoDB" id="269311at2157"/>
<dbReference type="InterPro" id="IPR013216">
    <property type="entry name" value="Methyltransf_11"/>
</dbReference>
<dbReference type="GO" id="GO:0008757">
    <property type="term" value="F:S-adenosylmethionine-dependent methyltransferase activity"/>
    <property type="evidence" value="ECO:0007669"/>
    <property type="project" value="InterPro"/>
</dbReference>
<evidence type="ECO:0000313" key="3">
    <source>
        <dbReference type="EMBL" id="SFR67188.1"/>
    </source>
</evidence>
<dbReference type="AlphaFoldDB" id="A0A1I6IKG4"/>
<evidence type="ECO:0000259" key="2">
    <source>
        <dbReference type="Pfam" id="PF08241"/>
    </source>
</evidence>
<evidence type="ECO:0000256" key="1">
    <source>
        <dbReference type="SAM" id="MobiDB-lite"/>
    </source>
</evidence>
<accession>A0A1I6IKG4</accession>